<dbReference type="InterPro" id="IPR000008">
    <property type="entry name" value="C2_dom"/>
</dbReference>
<dbReference type="InterPro" id="IPR033227">
    <property type="entry name" value="CAPS"/>
</dbReference>
<dbReference type="GO" id="GO:0098793">
    <property type="term" value="C:presynapse"/>
    <property type="evidence" value="ECO:0007669"/>
    <property type="project" value="GOC"/>
</dbReference>
<evidence type="ECO:0000259" key="15">
    <source>
        <dbReference type="PROSITE" id="PS51258"/>
    </source>
</evidence>
<protein>
    <recommendedName>
        <fullName evidence="18">Calcium-dependent secretion activator 1</fullName>
    </recommendedName>
</protein>
<dbReference type="CDD" id="cd01234">
    <property type="entry name" value="PH_CADPS"/>
    <property type="match status" value="1"/>
</dbReference>
<dbReference type="InterPro" id="IPR057457">
    <property type="entry name" value="CAPS_C2"/>
</dbReference>
<keyword evidence="3" id="KW-0268">Exocytosis</keyword>
<proteinExistence type="predicted"/>
<evidence type="ECO:0000256" key="9">
    <source>
        <dbReference type="ARBA" id="ARBA00023136"/>
    </source>
</evidence>
<dbReference type="AlphaFoldDB" id="A0AAN7Y549"/>
<keyword evidence="8" id="KW-0446">Lipid-binding</keyword>
<evidence type="ECO:0000256" key="12">
    <source>
        <dbReference type="SAM" id="MobiDB-lite"/>
    </source>
</evidence>
<dbReference type="InterPro" id="IPR010439">
    <property type="entry name" value="MUN_dom"/>
</dbReference>
<evidence type="ECO:0000259" key="14">
    <source>
        <dbReference type="PROSITE" id="PS50004"/>
    </source>
</evidence>
<keyword evidence="5" id="KW-0106">Calcium</keyword>
<keyword evidence="17" id="KW-1185">Reference proteome</keyword>
<dbReference type="InterPro" id="IPR001849">
    <property type="entry name" value="PH_domain"/>
</dbReference>
<dbReference type="GO" id="GO:0045921">
    <property type="term" value="P:positive regulation of exocytosis"/>
    <property type="evidence" value="ECO:0007669"/>
    <property type="project" value="TreeGrafter"/>
</dbReference>
<dbReference type="GO" id="GO:0016079">
    <property type="term" value="P:synaptic vesicle exocytosis"/>
    <property type="evidence" value="ECO:0007669"/>
    <property type="project" value="InterPro"/>
</dbReference>
<evidence type="ECO:0000256" key="6">
    <source>
        <dbReference type="ARBA" id="ARBA00022927"/>
    </source>
</evidence>
<dbReference type="GO" id="GO:0098978">
    <property type="term" value="C:glutamatergic synapse"/>
    <property type="evidence" value="ECO:0007669"/>
    <property type="project" value="TreeGrafter"/>
</dbReference>
<dbReference type="SUPFAM" id="SSF50729">
    <property type="entry name" value="PH domain-like"/>
    <property type="match status" value="1"/>
</dbReference>
<evidence type="ECO:0000256" key="4">
    <source>
        <dbReference type="ARBA" id="ARBA00022723"/>
    </source>
</evidence>
<dbReference type="Gene3D" id="2.30.29.30">
    <property type="entry name" value="Pleckstrin-homology domain (PH domain)/Phosphotyrosine-binding domain (PTB)"/>
    <property type="match status" value="1"/>
</dbReference>
<dbReference type="GO" id="GO:0015031">
    <property type="term" value="P:protein transport"/>
    <property type="evidence" value="ECO:0007669"/>
    <property type="project" value="UniProtKB-KW"/>
</dbReference>
<dbReference type="PANTHER" id="PTHR12166">
    <property type="entry name" value="CALCIUM-DEPENDENT SECRETION ACTIVATOR"/>
    <property type="match status" value="1"/>
</dbReference>
<keyword evidence="10" id="KW-0968">Cytoplasmic vesicle</keyword>
<dbReference type="PROSITE" id="PS51258">
    <property type="entry name" value="MHD1"/>
    <property type="match status" value="1"/>
</dbReference>
<evidence type="ECO:0000256" key="7">
    <source>
        <dbReference type="ARBA" id="ARBA00023018"/>
    </source>
</evidence>
<comment type="subcellular location">
    <subcellularLocation>
        <location evidence="1">Cytoplasmic vesicle membrane</location>
    </subcellularLocation>
    <subcellularLocation>
        <location evidence="11">Synapse</location>
    </subcellularLocation>
</comment>
<evidence type="ECO:0000256" key="8">
    <source>
        <dbReference type="ARBA" id="ARBA00023121"/>
    </source>
</evidence>
<dbReference type="InterPro" id="IPR011993">
    <property type="entry name" value="PH-like_dom_sf"/>
</dbReference>
<reference evidence="16 17" key="1">
    <citation type="journal article" date="2023" name="Genes (Basel)">
        <title>Chromosome-Level Genome Assembly and Circadian Gene Repertoire of the Patagonia Blennie Eleginops maclovinus-The Closest Ancestral Proxy of Antarctic Cryonotothenioids.</title>
        <authorList>
            <person name="Cheng C.C."/>
            <person name="Rivera-Colon A.G."/>
            <person name="Minhas B.F."/>
            <person name="Wilson L."/>
            <person name="Rayamajhi N."/>
            <person name="Vargas-Chacoff L."/>
            <person name="Catchen J.M."/>
        </authorList>
    </citation>
    <scope>NUCLEOTIDE SEQUENCE [LARGE SCALE GENOMIC DNA]</scope>
    <source>
        <strain evidence="16">JMC-PN-2008</strain>
    </source>
</reference>
<sequence>MLDPSSSEEESDGIVEEESKEAMAPQAGSRISPSRTSESSGGLAPSSSRSSARPTSPSPSAVSEEKEDLEKMHREEEDRKKKLQLYVFVMRCVAYPFNAKQPTDMARRQQKITKQQLQQTKDRFQAFLNGDTQIVADEAFINAVQSYNEVFLKSDRVAKMVQSGGFSANDFREVFKRHIEKRVRSLPEIDGLSKETVLSSWMAKFDTIYRGDEDPRKAQQRMTASAASELILSKDQLYEMFQNILGIKKFEHQLLYQACQLDNLDEQAAQIRRELDGRLQMADQIARGGKFPKFVSKEMEAMFIEELKSSVNQLMANLESMPVSKGGEFKLQKMKRGHNTSIIDMGQEDENTLSKSDVVLSFTLEVVIMEVQGLKSLAPNRIVYCTMEVEGGEKLQTDQAEASKPTWGTQGDFTTTHPLPGVKVKLFTESTGVLALEDKELGRVVLHPTPNSPKQSELHKMTVTKACPDQDLRIKLAIRMDKPQNMKHCGYLWAFGKNVWKRWKKRFFVLVQVSQYTFAMCSYREKKSEPQELLQLDGYTVDYSDPQPGLDGGRAFFNAVKEGDTVIFASDDEQDRILWVQAMYRATGQSHKPVPPTQVQKLNSKGGASAQMDAPISQFYADRAQKHGMDEFISANPCSFDHASLFEMVQRLTLDHRLNDTFCCLGWFSPGQVFVLDEYCARNGVRGCHRHLCYLRDLLERAESGAIIDPTLLHYSFAFCASHVHGNRPDGLSTVKVDEKERFEDIKERLRVILENQIVNFRYCFPFGRPEGALKATLSLLERVLMKDIVTPVPPEEVKGVIRKCLEQAAQLNYERIKEYATIEVEKGQKDQKDPENVGRLVTPAKKLEETIRLAELVIEVLQQNQEHHAEAAVTSSGDQSAFAWWTDLMVEHAENFLALYGIDMDAALEIQSPESWDSFPLFQLLNDFLRTDYHLCNGKFHKHLQDLYAPLVVRYVDLMESSIAQSIHKVLIESPGSLLRV</sequence>
<dbReference type="PROSITE" id="PS50004">
    <property type="entry name" value="C2"/>
    <property type="match status" value="1"/>
</dbReference>
<feature type="domain" description="PH" evidence="13">
    <location>
        <begin position="485"/>
        <end position="588"/>
    </location>
</feature>
<dbReference type="EMBL" id="JAUZQC010000004">
    <property type="protein sequence ID" value="KAK5872544.1"/>
    <property type="molecule type" value="Genomic_DNA"/>
</dbReference>
<reference evidence="16 17" key="2">
    <citation type="journal article" date="2023" name="Mol. Biol. Evol.">
        <title>Genomics of Secondarily Temperate Adaptation in the Only Non-Antarctic Icefish.</title>
        <authorList>
            <person name="Rivera-Colon A.G."/>
            <person name="Rayamajhi N."/>
            <person name="Minhas B.F."/>
            <person name="Madrigal G."/>
            <person name="Bilyk K.T."/>
            <person name="Yoon V."/>
            <person name="Hune M."/>
            <person name="Gregory S."/>
            <person name="Cheng C.H.C."/>
            <person name="Catchen J.M."/>
        </authorList>
    </citation>
    <scope>NUCLEOTIDE SEQUENCE [LARGE SCALE GENOMIC DNA]</scope>
    <source>
        <strain evidence="16">JMC-PN-2008</strain>
    </source>
</reference>
<dbReference type="Proteomes" id="UP001346869">
    <property type="component" value="Unassembled WGS sequence"/>
</dbReference>
<dbReference type="FunFam" id="2.30.29.30:FF:000007">
    <property type="entry name" value="Calcium-dependent secretion activator 2 isoform B"/>
    <property type="match status" value="1"/>
</dbReference>
<dbReference type="PANTHER" id="PTHR12166:SF6">
    <property type="entry name" value="CALCIUM-DEPENDENT SECRETION ACTIVATOR 1"/>
    <property type="match status" value="1"/>
</dbReference>
<comment type="caution">
    <text evidence="16">The sequence shown here is derived from an EMBL/GenBank/DDBJ whole genome shotgun (WGS) entry which is preliminary data.</text>
</comment>
<dbReference type="InterPro" id="IPR014770">
    <property type="entry name" value="Munc13_1"/>
</dbReference>
<feature type="domain" description="MHD1" evidence="15">
    <location>
        <begin position="903"/>
        <end position="982"/>
    </location>
</feature>
<evidence type="ECO:0000256" key="5">
    <source>
        <dbReference type="ARBA" id="ARBA00022837"/>
    </source>
</evidence>
<dbReference type="Pfam" id="PF06292">
    <property type="entry name" value="MUN"/>
    <property type="match status" value="1"/>
</dbReference>
<evidence type="ECO:0008006" key="18">
    <source>
        <dbReference type="Google" id="ProtNLM"/>
    </source>
</evidence>
<dbReference type="Pfam" id="PF25341">
    <property type="entry name" value="C2_CAPS"/>
    <property type="match status" value="1"/>
</dbReference>
<dbReference type="GO" id="GO:1990504">
    <property type="term" value="P:dense core granule exocytosis"/>
    <property type="evidence" value="ECO:0007669"/>
    <property type="project" value="InterPro"/>
</dbReference>
<feature type="region of interest" description="Disordered" evidence="12">
    <location>
        <begin position="1"/>
        <end position="76"/>
    </location>
</feature>
<evidence type="ECO:0000259" key="13">
    <source>
        <dbReference type="PROSITE" id="PS50003"/>
    </source>
</evidence>
<feature type="compositionally biased region" description="Acidic residues" evidence="12">
    <location>
        <begin position="1"/>
        <end position="19"/>
    </location>
</feature>
<evidence type="ECO:0000256" key="11">
    <source>
        <dbReference type="ARBA" id="ARBA00034103"/>
    </source>
</evidence>
<accession>A0AAN7Y549</accession>
<name>A0AAN7Y549_ELEMC</name>
<dbReference type="Pfam" id="PF00169">
    <property type="entry name" value="PH"/>
    <property type="match status" value="1"/>
</dbReference>
<feature type="compositionally biased region" description="Low complexity" evidence="12">
    <location>
        <begin position="28"/>
        <end position="60"/>
    </location>
</feature>
<dbReference type="GO" id="GO:0008289">
    <property type="term" value="F:lipid binding"/>
    <property type="evidence" value="ECO:0007669"/>
    <property type="project" value="UniProtKB-KW"/>
</dbReference>
<organism evidence="16 17">
    <name type="scientific">Eleginops maclovinus</name>
    <name type="common">Patagonian blennie</name>
    <name type="synonym">Eleginus maclovinus</name>
    <dbReference type="NCBI Taxonomy" id="56733"/>
    <lineage>
        <taxon>Eukaryota</taxon>
        <taxon>Metazoa</taxon>
        <taxon>Chordata</taxon>
        <taxon>Craniata</taxon>
        <taxon>Vertebrata</taxon>
        <taxon>Euteleostomi</taxon>
        <taxon>Actinopterygii</taxon>
        <taxon>Neopterygii</taxon>
        <taxon>Teleostei</taxon>
        <taxon>Neoteleostei</taxon>
        <taxon>Acanthomorphata</taxon>
        <taxon>Eupercaria</taxon>
        <taxon>Perciformes</taxon>
        <taxon>Notothenioidei</taxon>
        <taxon>Eleginopidae</taxon>
        <taxon>Eleginops</taxon>
    </lineage>
</organism>
<dbReference type="PROSITE" id="PS50003">
    <property type="entry name" value="PH_DOMAIN"/>
    <property type="match status" value="1"/>
</dbReference>
<feature type="domain" description="C2" evidence="14">
    <location>
        <begin position="344"/>
        <end position="462"/>
    </location>
</feature>
<evidence type="ECO:0000313" key="16">
    <source>
        <dbReference type="EMBL" id="KAK5872544.1"/>
    </source>
</evidence>
<keyword evidence="9" id="KW-0472">Membrane</keyword>
<keyword evidence="6" id="KW-0653">Protein transport</keyword>
<evidence type="ECO:0000256" key="3">
    <source>
        <dbReference type="ARBA" id="ARBA00022483"/>
    </source>
</evidence>
<evidence type="ECO:0000256" key="1">
    <source>
        <dbReference type="ARBA" id="ARBA00004156"/>
    </source>
</evidence>
<dbReference type="SMART" id="SM00233">
    <property type="entry name" value="PH"/>
    <property type="match status" value="1"/>
</dbReference>
<dbReference type="GO" id="GO:0030659">
    <property type="term" value="C:cytoplasmic vesicle membrane"/>
    <property type="evidence" value="ECO:0007669"/>
    <property type="project" value="UniProtKB-SubCell"/>
</dbReference>
<dbReference type="SMART" id="SM01145">
    <property type="entry name" value="DUF1041"/>
    <property type="match status" value="1"/>
</dbReference>
<evidence type="ECO:0000313" key="17">
    <source>
        <dbReference type="Proteomes" id="UP001346869"/>
    </source>
</evidence>
<gene>
    <name evidence="16" type="ORF">PBY51_013233</name>
</gene>
<keyword evidence="2" id="KW-0813">Transport</keyword>
<keyword evidence="7" id="KW-0770">Synapse</keyword>
<evidence type="ECO:0000256" key="10">
    <source>
        <dbReference type="ARBA" id="ARBA00023329"/>
    </source>
</evidence>
<keyword evidence="4" id="KW-0479">Metal-binding</keyword>
<dbReference type="GO" id="GO:0046872">
    <property type="term" value="F:metal ion binding"/>
    <property type="evidence" value="ECO:0007669"/>
    <property type="project" value="UniProtKB-KW"/>
</dbReference>
<evidence type="ECO:0000256" key="2">
    <source>
        <dbReference type="ARBA" id="ARBA00022448"/>
    </source>
</evidence>